<proteinExistence type="predicted"/>
<organism evidence="2 3">
    <name type="scientific">Clonostachys chloroleuca</name>
    <dbReference type="NCBI Taxonomy" id="1926264"/>
    <lineage>
        <taxon>Eukaryota</taxon>
        <taxon>Fungi</taxon>
        <taxon>Dikarya</taxon>
        <taxon>Ascomycota</taxon>
        <taxon>Pezizomycotina</taxon>
        <taxon>Sordariomycetes</taxon>
        <taxon>Hypocreomycetidae</taxon>
        <taxon>Hypocreales</taxon>
        <taxon>Bionectriaceae</taxon>
        <taxon>Clonostachys</taxon>
    </lineage>
</organism>
<dbReference type="PROSITE" id="PS51257">
    <property type="entry name" value="PROKAR_LIPOPROTEIN"/>
    <property type="match status" value="1"/>
</dbReference>
<feature type="transmembrane region" description="Helical" evidence="1">
    <location>
        <begin position="12"/>
        <end position="35"/>
    </location>
</feature>
<keyword evidence="1" id="KW-0812">Transmembrane</keyword>
<accession>A0AA35Q6R8</accession>
<gene>
    <name evidence="2" type="ORF">CCHLO57077_00005850</name>
</gene>
<protein>
    <submittedName>
        <fullName evidence="2">Uncharacterized protein</fullName>
    </submittedName>
</protein>
<dbReference type="EMBL" id="CABFNP030001297">
    <property type="protein sequence ID" value="CAI6098134.1"/>
    <property type="molecule type" value="Genomic_DNA"/>
</dbReference>
<evidence type="ECO:0000256" key="1">
    <source>
        <dbReference type="SAM" id="Phobius"/>
    </source>
</evidence>
<keyword evidence="3" id="KW-1185">Reference proteome</keyword>
<comment type="caution">
    <text evidence="2">The sequence shown here is derived from an EMBL/GenBank/DDBJ whole genome shotgun (WGS) entry which is preliminary data.</text>
</comment>
<dbReference type="Proteomes" id="UP001160390">
    <property type="component" value="Unassembled WGS sequence"/>
</dbReference>
<sequence>MKTLVARPVLEAIISFIIAVILLACGLIHTTSLLLQNRFIFPDSFICVEYEHDDLFHRRG</sequence>
<evidence type="ECO:0000313" key="2">
    <source>
        <dbReference type="EMBL" id="CAI6098134.1"/>
    </source>
</evidence>
<keyword evidence="1" id="KW-0472">Membrane</keyword>
<name>A0AA35Q6R8_9HYPO</name>
<feature type="non-terminal residue" evidence="2">
    <location>
        <position position="60"/>
    </location>
</feature>
<dbReference type="AlphaFoldDB" id="A0AA35Q6R8"/>
<reference evidence="2" key="1">
    <citation type="submission" date="2023-01" db="EMBL/GenBank/DDBJ databases">
        <authorList>
            <person name="Piombo E."/>
        </authorList>
    </citation>
    <scope>NUCLEOTIDE SEQUENCE</scope>
</reference>
<keyword evidence="1" id="KW-1133">Transmembrane helix</keyword>
<evidence type="ECO:0000313" key="3">
    <source>
        <dbReference type="Proteomes" id="UP001160390"/>
    </source>
</evidence>